<dbReference type="PANTHER" id="PTHR13286">
    <property type="entry name" value="SAP30"/>
    <property type="match status" value="1"/>
</dbReference>
<feature type="region of interest" description="Disordered" evidence="7">
    <location>
        <begin position="1"/>
        <end position="52"/>
    </location>
</feature>
<evidence type="ECO:0000256" key="1">
    <source>
        <dbReference type="ARBA" id="ARBA00004123"/>
    </source>
</evidence>
<evidence type="ECO:0000256" key="6">
    <source>
        <dbReference type="ARBA" id="ARBA00023242"/>
    </source>
</evidence>
<keyword evidence="10" id="KW-1185">Reference proteome</keyword>
<evidence type="ECO:0000256" key="4">
    <source>
        <dbReference type="ARBA" id="ARBA00023015"/>
    </source>
</evidence>
<feature type="domain" description="Histone deacetylase complex subunit SAP30 Sin3 binding" evidence="8">
    <location>
        <begin position="98"/>
        <end position="137"/>
    </location>
</feature>
<dbReference type="GO" id="GO:0005634">
    <property type="term" value="C:nucleus"/>
    <property type="evidence" value="ECO:0007669"/>
    <property type="project" value="UniProtKB-SubCell"/>
</dbReference>
<dbReference type="InterPro" id="IPR025718">
    <property type="entry name" value="SAP30_Sin3-bd"/>
</dbReference>
<dbReference type="Gene3D" id="6.10.160.20">
    <property type="match status" value="1"/>
</dbReference>
<name>A0A9P0QTJ9_9ASCO</name>
<keyword evidence="6" id="KW-0539">Nucleus</keyword>
<reference evidence="9" key="1">
    <citation type="submission" date="2022-03" db="EMBL/GenBank/DDBJ databases">
        <authorList>
            <person name="Legras J.-L."/>
            <person name="Devillers H."/>
            <person name="Grondin C."/>
        </authorList>
    </citation>
    <scope>NUCLEOTIDE SEQUENCE</scope>
    <source>
        <strain evidence="9">CLIB 1423</strain>
    </source>
</reference>
<accession>A0A9P0QTJ9</accession>
<evidence type="ECO:0000256" key="2">
    <source>
        <dbReference type="ARBA" id="ARBA00006283"/>
    </source>
</evidence>
<feature type="compositionally biased region" description="Basic and acidic residues" evidence="7">
    <location>
        <begin position="1"/>
        <end position="13"/>
    </location>
</feature>
<evidence type="ECO:0000256" key="5">
    <source>
        <dbReference type="ARBA" id="ARBA00023163"/>
    </source>
</evidence>
<evidence type="ECO:0000259" key="8">
    <source>
        <dbReference type="Pfam" id="PF13867"/>
    </source>
</evidence>
<dbReference type="InterPro" id="IPR038291">
    <property type="entry name" value="SAP30_C_sf"/>
</dbReference>
<dbReference type="OrthoDB" id="510958at2759"/>
<organism evidence="9 10">
    <name type="scientific">[Candida] railenensis</name>
    <dbReference type="NCBI Taxonomy" id="45579"/>
    <lineage>
        <taxon>Eukaryota</taxon>
        <taxon>Fungi</taxon>
        <taxon>Dikarya</taxon>
        <taxon>Ascomycota</taxon>
        <taxon>Saccharomycotina</taxon>
        <taxon>Pichiomycetes</taxon>
        <taxon>Debaryomycetaceae</taxon>
        <taxon>Kurtzmaniella</taxon>
    </lineage>
</organism>
<comment type="caution">
    <text evidence="9">The sequence shown here is derived from an EMBL/GenBank/DDBJ whole genome shotgun (WGS) entry which is preliminary data.</text>
</comment>
<gene>
    <name evidence="9" type="ORF">CLIB1423_17S00386</name>
</gene>
<evidence type="ECO:0000256" key="7">
    <source>
        <dbReference type="SAM" id="MobiDB-lite"/>
    </source>
</evidence>
<comment type="subcellular location">
    <subcellularLocation>
        <location evidence="1">Nucleus</location>
    </subcellularLocation>
</comment>
<protein>
    <submittedName>
        <fullName evidence="9">Transcriptional regulatory protein Sap30p</fullName>
    </submittedName>
</protein>
<dbReference type="InterPro" id="IPR024145">
    <property type="entry name" value="His_deAcase_SAP30/SAP30L"/>
</dbReference>
<evidence type="ECO:0000256" key="3">
    <source>
        <dbReference type="ARBA" id="ARBA00022491"/>
    </source>
</evidence>
<keyword evidence="4" id="KW-0805">Transcription regulation</keyword>
<dbReference type="EMBL" id="CAKXYY010000017">
    <property type="protein sequence ID" value="CAH2354492.1"/>
    <property type="molecule type" value="Genomic_DNA"/>
</dbReference>
<feature type="compositionally biased region" description="Low complexity" evidence="7">
    <location>
        <begin position="14"/>
        <end position="28"/>
    </location>
</feature>
<dbReference type="Pfam" id="PF13867">
    <property type="entry name" value="SAP30_Sin3_bdg"/>
    <property type="match status" value="1"/>
</dbReference>
<keyword evidence="3" id="KW-0678">Repressor</keyword>
<proteinExistence type="inferred from homology"/>
<dbReference type="AlphaFoldDB" id="A0A9P0QTJ9"/>
<dbReference type="Proteomes" id="UP000837801">
    <property type="component" value="Unassembled WGS sequence"/>
</dbReference>
<evidence type="ECO:0000313" key="10">
    <source>
        <dbReference type="Proteomes" id="UP000837801"/>
    </source>
</evidence>
<evidence type="ECO:0000313" key="9">
    <source>
        <dbReference type="EMBL" id="CAH2354492.1"/>
    </source>
</evidence>
<comment type="similarity">
    <text evidence="2">Belongs to the SAP30 family.</text>
</comment>
<keyword evidence="5" id="KW-0804">Transcription</keyword>
<sequence length="148" mass="16874">MARNRESASESEAKTTTSRASAKAKNSSVQQAQQDYIAKHVTSNGPYDGPKINPLDFENLPVESLIKYNRKFNLNSENPYTINGYMLKSEIGKKTISYKKNSKKNSSKELAATVKKHFQNLPCRENEVITNFLYKVKNQDKDFKLSFK</sequence>